<sequence length="61" mass="6847">MALSFLSPSLSRLGLWASVVLLMVIGLKLLSLLFRRQKLARAMDSFPGPPTHWLFGHALER</sequence>
<proteinExistence type="predicted"/>
<feature type="transmembrane region" description="Helical" evidence="1">
    <location>
        <begin position="13"/>
        <end position="34"/>
    </location>
</feature>
<reference evidence="2 3" key="1">
    <citation type="submission" date="2024-08" db="EMBL/GenBank/DDBJ databases">
        <title>The draft genome of Apodemus speciosus.</title>
        <authorList>
            <person name="Nabeshima K."/>
            <person name="Suzuki S."/>
            <person name="Onuma M."/>
        </authorList>
    </citation>
    <scope>NUCLEOTIDE SEQUENCE [LARGE SCALE GENOMIC DNA]</scope>
    <source>
        <strain evidence="2">IB14-021</strain>
    </source>
</reference>
<dbReference type="Proteomes" id="UP001623349">
    <property type="component" value="Unassembled WGS sequence"/>
</dbReference>
<comment type="caution">
    <text evidence="2">The sequence shown here is derived from an EMBL/GenBank/DDBJ whole genome shotgun (WGS) entry which is preliminary data.</text>
</comment>
<accession>A0ABQ0ENX2</accession>
<organism evidence="2 3">
    <name type="scientific">Apodemus speciosus</name>
    <name type="common">Large Japanese field mouse</name>
    <dbReference type="NCBI Taxonomy" id="105296"/>
    <lineage>
        <taxon>Eukaryota</taxon>
        <taxon>Metazoa</taxon>
        <taxon>Chordata</taxon>
        <taxon>Craniata</taxon>
        <taxon>Vertebrata</taxon>
        <taxon>Euteleostomi</taxon>
        <taxon>Mammalia</taxon>
        <taxon>Eutheria</taxon>
        <taxon>Euarchontoglires</taxon>
        <taxon>Glires</taxon>
        <taxon>Rodentia</taxon>
        <taxon>Myomorpha</taxon>
        <taxon>Muroidea</taxon>
        <taxon>Muridae</taxon>
        <taxon>Murinae</taxon>
        <taxon>Apodemus</taxon>
    </lineage>
</organism>
<evidence type="ECO:0000313" key="3">
    <source>
        <dbReference type="Proteomes" id="UP001623349"/>
    </source>
</evidence>
<protein>
    <submittedName>
        <fullName evidence="2">Cytochrome P450 4B1</fullName>
    </submittedName>
</protein>
<gene>
    <name evidence="2" type="ORF">APTSU1_000399300</name>
</gene>
<dbReference type="EMBL" id="BAAFST010000004">
    <property type="protein sequence ID" value="GAB1288763.1"/>
    <property type="molecule type" value="Genomic_DNA"/>
</dbReference>
<keyword evidence="1" id="KW-0812">Transmembrane</keyword>
<evidence type="ECO:0000313" key="2">
    <source>
        <dbReference type="EMBL" id="GAB1288763.1"/>
    </source>
</evidence>
<evidence type="ECO:0000256" key="1">
    <source>
        <dbReference type="SAM" id="Phobius"/>
    </source>
</evidence>
<keyword evidence="3" id="KW-1185">Reference proteome</keyword>
<keyword evidence="1" id="KW-1133">Transmembrane helix</keyword>
<name>A0ABQ0ENX2_APOSI</name>
<keyword evidence="1" id="KW-0472">Membrane</keyword>